<evidence type="ECO:0000256" key="8">
    <source>
        <dbReference type="SAM" id="Phobius"/>
    </source>
</evidence>
<dbReference type="Gene3D" id="1.10.10.60">
    <property type="entry name" value="Homeodomain-like"/>
    <property type="match status" value="1"/>
</dbReference>
<dbReference type="Pfam" id="PF07494">
    <property type="entry name" value="Reg_prop"/>
    <property type="match status" value="3"/>
</dbReference>
<name>A0ABR7UQ02_9FLAO</name>
<keyword evidence="12" id="KW-0808">Transferase</keyword>
<dbReference type="Gene3D" id="2.60.40.10">
    <property type="entry name" value="Immunoglobulins"/>
    <property type="match status" value="1"/>
</dbReference>
<dbReference type="Gene3D" id="3.30.565.10">
    <property type="entry name" value="Histidine kinase-like ATPase, C-terminal domain"/>
    <property type="match status" value="1"/>
</dbReference>
<dbReference type="InterPro" id="IPR011047">
    <property type="entry name" value="Quinoprotein_ADH-like_sf"/>
</dbReference>
<comment type="caution">
    <text evidence="12">The sequence shown here is derived from an EMBL/GenBank/DDBJ whole genome shotgun (WGS) entry which is preliminary data.</text>
</comment>
<dbReference type="InterPro" id="IPR036097">
    <property type="entry name" value="HisK_dim/P_sf"/>
</dbReference>
<dbReference type="SMART" id="SM00388">
    <property type="entry name" value="HisKA"/>
    <property type="match status" value="1"/>
</dbReference>
<dbReference type="SMART" id="SM00387">
    <property type="entry name" value="HATPase_c"/>
    <property type="match status" value="1"/>
</dbReference>
<dbReference type="InterPro" id="IPR004358">
    <property type="entry name" value="Sig_transdc_His_kin-like_C"/>
</dbReference>
<dbReference type="SUPFAM" id="SSF55874">
    <property type="entry name" value="ATPase domain of HSP90 chaperone/DNA topoisomerase II/histidine kinase"/>
    <property type="match status" value="1"/>
</dbReference>
<evidence type="ECO:0000256" key="6">
    <source>
        <dbReference type="ARBA" id="ARBA00023163"/>
    </source>
</evidence>
<dbReference type="Gene3D" id="2.130.10.10">
    <property type="entry name" value="YVTN repeat-like/Quinoprotein amine dehydrogenase"/>
    <property type="match status" value="3"/>
</dbReference>
<accession>A0ABR7UQ02</accession>
<reference evidence="12 13" key="1">
    <citation type="journal article" date="2020" name="Microbiol. Res.">
        <title>Flavobacterium pokkalii sp. nov., a novel plant growth promoting native rhizobacteria isolated from pokkali rice grown in coastal saline affected agricultural regions of southern India, Kerala.</title>
        <authorList>
            <person name="Menon R.R."/>
            <person name="Kumari S."/>
            <person name="Viver T."/>
            <person name="Rameshkumar N."/>
        </authorList>
    </citation>
    <scope>NUCLEOTIDE SEQUENCE [LARGE SCALE GENOMIC DNA]</scope>
    <source>
        <strain evidence="12 13">L1I52</strain>
    </source>
</reference>
<feature type="transmembrane region" description="Helical" evidence="8">
    <location>
        <begin position="776"/>
        <end position="794"/>
    </location>
</feature>
<keyword evidence="12" id="KW-0418">Kinase</keyword>
<evidence type="ECO:0000259" key="9">
    <source>
        <dbReference type="PROSITE" id="PS01124"/>
    </source>
</evidence>
<dbReference type="InterPro" id="IPR013783">
    <property type="entry name" value="Ig-like_fold"/>
</dbReference>
<dbReference type="Proteomes" id="UP000661715">
    <property type="component" value="Unassembled WGS sequence"/>
</dbReference>
<dbReference type="SUPFAM" id="SSF63829">
    <property type="entry name" value="Calcium-dependent phosphotriesterase"/>
    <property type="match status" value="1"/>
</dbReference>
<sequence>MSKLYVFFFLFCYTWLGFSQNDIYKFKHLSTADGLSQNSAITIIQDDLGQVWIGTRDGLNKYDGSKFTIYRHNRANPLSISNSDILCLKQDSDGYIWVGTAIGLNKYNPQNDSFKTYFTNKEKTTLRDNTIWAIKELSNKELWVGTPSGLSIYDKAQDSFKSVSSEGLILSIFENKKGKVFIGTKNGLKQLVNKSRTEYQFKTIKGTENFNILDIIESPTGNLLLGTRMQGLLEYNTVTGVVSPYLKELKNTHKNVRQMLFDDKGKLWVGTYGGLLVVDKNKNIRLFNSNINDNESINDDFIKFLFKDKKGSIWIGTYNGGIGIWDESNVNFINITQKPGNLGLGFKVVSSIVSYKDYFLFGTEGGGVSIVNKKTKSIEHLNTKNTPAFLSDNIKTLFVTKDNNLWIGTFEDAFVVYNLESKKITTSLHSQLFNYLQGIGVYFIREDSNGDLLLGTIGKGLVRYNPTTKSIKAINFESKPKGLIVGIVRSIKIDSKGNIWVSTIRGLNLIDRKGNIKDYFFDKESQIGYSVTSVFEDSKGQIWATTEGDGLFKMVNNQFKAVDVKIGNATPVNGVRCIIEDAKGNFWMSTVNQGIIYFNPVNNIVLASYTRKEGLGSNQYNNNASLRVDDSKFFFGGPSGAVYFDANNLVKNTYSPQVIITDFKVKNKSIGVNDKSKLLTKTITFTEEIELSYEQGNFNISFSIPNFINSSSNHYQYRLKGLEKDWNETTQNSVSYTIQNPGNYTFEVKGINNDGVSNSKPTQLKIRVNPAPWRTWWAFLIYGIFIFSSLYYLLNILKSKTELKHQLYLEKIEAEQTKKINKAKLEFFTNISHEFRTPLTLILGPLHQILEDYKGSSLMYKKLKVIESSANHLLQLINRLMDFRKVENELVKLESAEGNIVKFLKEIYLSFTEYAKDGNYEYNFYTPSEYIMVYYDRYKLERVFYNLISNAFRYTPKNGKITIRIIEEGGKIKVQVEDSGVGIAKEYQDKIFQRFFEVAANKKPDNDYNKGTGIGLSIVKSIVDLHKGKISVKSNENDEGSVFTVELLLGREHLLDSEIIPDFKFSDDLSQYVDQLEEQTVLLEEDVLDNVFLSEKPNILLVEDNKQLRKFIRNLLKQDYNVLEAENGKVAYTIAQKEQIDLIVSDVIMPVMTGTELCSLIKEDIKTSHIPFILLTSRSSLIYKLEGLEKGADDYISKPFNVVEFKLRIKNLLASVFRLKQKMSSVDQLNQDELVLSSLDQELYKKAIQVVENNLGNEQFDVLFFCEELGVSRTVLFRKIKAWTGFTPNDFIQHIRLKRGALLLEQGKINISQISYKIGFKNPKYFSKCFREKFGKTPSEYAKTFMDE</sequence>
<dbReference type="RefSeq" id="WP_188220091.1">
    <property type="nucleotide sequence ID" value="NZ_NASZ01000005.1"/>
</dbReference>
<dbReference type="GO" id="GO:0016301">
    <property type="term" value="F:kinase activity"/>
    <property type="evidence" value="ECO:0007669"/>
    <property type="project" value="UniProtKB-KW"/>
</dbReference>
<gene>
    <name evidence="12" type="ORF">B6A10_05910</name>
</gene>
<comment type="catalytic activity">
    <reaction evidence="1">
        <text>ATP + protein L-histidine = ADP + protein N-phospho-L-histidine.</text>
        <dbReference type="EC" id="2.7.13.3"/>
    </reaction>
</comment>
<keyword evidence="6" id="KW-0804">Transcription</keyword>
<dbReference type="PROSITE" id="PS50109">
    <property type="entry name" value="HIS_KIN"/>
    <property type="match status" value="1"/>
</dbReference>
<dbReference type="InterPro" id="IPR009057">
    <property type="entry name" value="Homeodomain-like_sf"/>
</dbReference>
<protein>
    <recommendedName>
        <fullName evidence="2">histidine kinase</fullName>
        <ecNumber evidence="2">2.7.13.3</ecNumber>
    </recommendedName>
</protein>
<keyword evidence="13" id="KW-1185">Reference proteome</keyword>
<evidence type="ECO:0000256" key="1">
    <source>
        <dbReference type="ARBA" id="ARBA00000085"/>
    </source>
</evidence>
<keyword evidence="3 7" id="KW-0597">Phosphoprotein</keyword>
<keyword evidence="8" id="KW-0812">Transmembrane</keyword>
<keyword evidence="8" id="KW-0472">Membrane</keyword>
<dbReference type="SUPFAM" id="SSF46689">
    <property type="entry name" value="Homeodomain-like"/>
    <property type="match status" value="1"/>
</dbReference>
<dbReference type="InterPro" id="IPR018062">
    <property type="entry name" value="HTH_AraC-typ_CS"/>
</dbReference>
<dbReference type="Gene3D" id="3.40.50.2300">
    <property type="match status" value="1"/>
</dbReference>
<evidence type="ECO:0000256" key="3">
    <source>
        <dbReference type="ARBA" id="ARBA00022553"/>
    </source>
</evidence>
<dbReference type="PROSITE" id="PS50110">
    <property type="entry name" value="RESPONSE_REGULATORY"/>
    <property type="match status" value="1"/>
</dbReference>
<feature type="domain" description="Response regulatory" evidence="11">
    <location>
        <begin position="1098"/>
        <end position="1213"/>
    </location>
</feature>
<dbReference type="InterPro" id="IPR018060">
    <property type="entry name" value="HTH_AraC"/>
</dbReference>
<dbReference type="Pfam" id="PF07495">
    <property type="entry name" value="Y_Y_Y"/>
    <property type="match status" value="1"/>
</dbReference>
<evidence type="ECO:0000256" key="7">
    <source>
        <dbReference type="PROSITE-ProRule" id="PRU00169"/>
    </source>
</evidence>
<dbReference type="InterPro" id="IPR011006">
    <property type="entry name" value="CheY-like_superfamily"/>
</dbReference>
<feature type="modified residue" description="4-aspartylphosphate" evidence="7">
    <location>
        <position position="1146"/>
    </location>
</feature>
<dbReference type="InterPro" id="IPR011123">
    <property type="entry name" value="Y_Y_Y"/>
</dbReference>
<dbReference type="CDD" id="cd00082">
    <property type="entry name" value="HisKA"/>
    <property type="match status" value="1"/>
</dbReference>
<feature type="domain" description="HTH araC/xylS-type" evidence="9">
    <location>
        <begin position="1245"/>
        <end position="1344"/>
    </location>
</feature>
<dbReference type="InterPro" id="IPR001789">
    <property type="entry name" value="Sig_transdc_resp-reg_receiver"/>
</dbReference>
<dbReference type="InterPro" id="IPR015943">
    <property type="entry name" value="WD40/YVTN_repeat-like_dom_sf"/>
</dbReference>
<evidence type="ECO:0000313" key="13">
    <source>
        <dbReference type="Proteomes" id="UP000661715"/>
    </source>
</evidence>
<dbReference type="SUPFAM" id="SSF47384">
    <property type="entry name" value="Homodimeric domain of signal transducing histidine kinase"/>
    <property type="match status" value="1"/>
</dbReference>
<proteinExistence type="predicted"/>
<keyword evidence="8" id="KW-1133">Transmembrane helix</keyword>
<dbReference type="CDD" id="cd17574">
    <property type="entry name" value="REC_OmpR"/>
    <property type="match status" value="1"/>
</dbReference>
<organism evidence="12 13">
    <name type="scientific">Flavobacterium pokkalii</name>
    <dbReference type="NCBI Taxonomy" id="1940408"/>
    <lineage>
        <taxon>Bacteria</taxon>
        <taxon>Pseudomonadati</taxon>
        <taxon>Bacteroidota</taxon>
        <taxon>Flavobacteriia</taxon>
        <taxon>Flavobacteriales</taxon>
        <taxon>Flavobacteriaceae</taxon>
        <taxon>Flavobacterium</taxon>
    </lineage>
</organism>
<keyword evidence="4" id="KW-0805">Transcription regulation</keyword>
<dbReference type="InterPro" id="IPR036890">
    <property type="entry name" value="HATPase_C_sf"/>
</dbReference>
<dbReference type="SMART" id="SM00448">
    <property type="entry name" value="REC"/>
    <property type="match status" value="1"/>
</dbReference>
<evidence type="ECO:0000259" key="10">
    <source>
        <dbReference type="PROSITE" id="PS50109"/>
    </source>
</evidence>
<dbReference type="InterPro" id="IPR011110">
    <property type="entry name" value="Reg_prop"/>
</dbReference>
<dbReference type="InterPro" id="IPR003594">
    <property type="entry name" value="HATPase_dom"/>
</dbReference>
<dbReference type="SMART" id="SM00342">
    <property type="entry name" value="HTH_ARAC"/>
    <property type="match status" value="1"/>
</dbReference>
<evidence type="ECO:0000256" key="5">
    <source>
        <dbReference type="ARBA" id="ARBA00023125"/>
    </source>
</evidence>
<dbReference type="InterPro" id="IPR005467">
    <property type="entry name" value="His_kinase_dom"/>
</dbReference>
<dbReference type="PANTHER" id="PTHR43547:SF2">
    <property type="entry name" value="HYBRID SIGNAL TRANSDUCTION HISTIDINE KINASE C"/>
    <property type="match status" value="1"/>
</dbReference>
<dbReference type="Pfam" id="PF02518">
    <property type="entry name" value="HATPase_c"/>
    <property type="match status" value="1"/>
</dbReference>
<evidence type="ECO:0000259" key="11">
    <source>
        <dbReference type="PROSITE" id="PS50110"/>
    </source>
</evidence>
<dbReference type="SUPFAM" id="SSF50998">
    <property type="entry name" value="Quinoprotein alcohol dehydrogenase-like"/>
    <property type="match status" value="1"/>
</dbReference>
<dbReference type="PANTHER" id="PTHR43547">
    <property type="entry name" value="TWO-COMPONENT HISTIDINE KINASE"/>
    <property type="match status" value="1"/>
</dbReference>
<dbReference type="PROSITE" id="PS01124">
    <property type="entry name" value="HTH_ARAC_FAMILY_2"/>
    <property type="match status" value="1"/>
</dbReference>
<dbReference type="SUPFAM" id="SSF52172">
    <property type="entry name" value="CheY-like"/>
    <property type="match status" value="1"/>
</dbReference>
<dbReference type="PROSITE" id="PS00041">
    <property type="entry name" value="HTH_ARAC_FAMILY_1"/>
    <property type="match status" value="1"/>
</dbReference>
<dbReference type="InterPro" id="IPR003661">
    <property type="entry name" value="HisK_dim/P_dom"/>
</dbReference>
<evidence type="ECO:0000313" key="12">
    <source>
        <dbReference type="EMBL" id="MBD0724708.1"/>
    </source>
</evidence>
<evidence type="ECO:0000256" key="4">
    <source>
        <dbReference type="ARBA" id="ARBA00023015"/>
    </source>
</evidence>
<dbReference type="PRINTS" id="PR00344">
    <property type="entry name" value="BCTRLSENSOR"/>
</dbReference>
<dbReference type="EMBL" id="NASZ01000005">
    <property type="protein sequence ID" value="MBD0724708.1"/>
    <property type="molecule type" value="Genomic_DNA"/>
</dbReference>
<feature type="domain" description="Histidine kinase" evidence="10">
    <location>
        <begin position="830"/>
        <end position="1051"/>
    </location>
</feature>
<dbReference type="Pfam" id="PF00512">
    <property type="entry name" value="HisKA"/>
    <property type="match status" value="1"/>
</dbReference>
<dbReference type="EC" id="2.7.13.3" evidence="2"/>
<dbReference type="Gene3D" id="1.10.287.130">
    <property type="match status" value="1"/>
</dbReference>
<dbReference type="Pfam" id="PF12833">
    <property type="entry name" value="HTH_18"/>
    <property type="match status" value="1"/>
</dbReference>
<evidence type="ECO:0000256" key="2">
    <source>
        <dbReference type="ARBA" id="ARBA00012438"/>
    </source>
</evidence>
<dbReference type="Pfam" id="PF00072">
    <property type="entry name" value="Response_reg"/>
    <property type="match status" value="1"/>
</dbReference>
<keyword evidence="5" id="KW-0238">DNA-binding</keyword>